<protein>
    <submittedName>
        <fullName evidence="1">Glutamic acid-rich protein-like</fullName>
    </submittedName>
</protein>
<evidence type="ECO:0000313" key="1">
    <source>
        <dbReference type="EMBL" id="GFA75963.1"/>
    </source>
</evidence>
<reference evidence="1" key="1">
    <citation type="journal article" date="2019" name="Sci. Rep.">
        <title>Draft genome of Tanacetum cinerariifolium, the natural source of mosquito coil.</title>
        <authorList>
            <person name="Yamashiro T."/>
            <person name="Shiraishi A."/>
            <person name="Satake H."/>
            <person name="Nakayama K."/>
        </authorList>
    </citation>
    <scope>NUCLEOTIDE SEQUENCE</scope>
</reference>
<organism evidence="1">
    <name type="scientific">Tanacetum cinerariifolium</name>
    <name type="common">Dalmatian daisy</name>
    <name type="synonym">Chrysanthemum cinerariifolium</name>
    <dbReference type="NCBI Taxonomy" id="118510"/>
    <lineage>
        <taxon>Eukaryota</taxon>
        <taxon>Viridiplantae</taxon>
        <taxon>Streptophyta</taxon>
        <taxon>Embryophyta</taxon>
        <taxon>Tracheophyta</taxon>
        <taxon>Spermatophyta</taxon>
        <taxon>Magnoliopsida</taxon>
        <taxon>eudicotyledons</taxon>
        <taxon>Gunneridae</taxon>
        <taxon>Pentapetalae</taxon>
        <taxon>asterids</taxon>
        <taxon>campanulids</taxon>
        <taxon>Asterales</taxon>
        <taxon>Asteraceae</taxon>
        <taxon>Asteroideae</taxon>
        <taxon>Anthemideae</taxon>
        <taxon>Anthemidinae</taxon>
        <taxon>Tanacetum</taxon>
    </lineage>
</organism>
<comment type="caution">
    <text evidence="1">The sequence shown here is derived from an EMBL/GenBank/DDBJ whole genome shotgun (WGS) entry which is preliminary data.</text>
</comment>
<proteinExistence type="predicted"/>
<name>A0A699K6M3_TANCI</name>
<gene>
    <name evidence="1" type="ORF">Tci_647935</name>
</gene>
<sequence>MGKEISNPFMAGSLPKTILLTFIHDSRDSPLLGVNTPRCDEDRLELMELMVFLLPKVENVGIGVSAVDLQVSAVRHMLPLYALRLDDVEGIECLPNEEIFTELARMGYEKPSTKITFYKTFFSSQWKFLIHTILQCMSAKQTSWNEVSSSMASAVICLSTGRKFNFSKYIFDSLVRNVDSLTKFYMYLRFLQLMIRKQVGDLSSHTTKYSSSALTQKVDEDAADVNVEDVSTAGVAAEGDVSAVDDVVPTAVEELSIPSPTLPTPPSQDKSSTFQGRMIFNMDADVDVTLKDVAADVKYVQDAKMDKSVDVQGRQAECQAQIYQIDLEHANKVLSMQDDKVELTELQDVMEVVTTAKLITEVVTTASATITTTVP</sequence>
<dbReference type="AlphaFoldDB" id="A0A699K6M3"/>
<dbReference type="EMBL" id="BKCJ010482640">
    <property type="protein sequence ID" value="GFA75963.1"/>
    <property type="molecule type" value="Genomic_DNA"/>
</dbReference>
<accession>A0A699K6M3</accession>